<feature type="region of interest" description="Disordered" evidence="1">
    <location>
        <begin position="796"/>
        <end position="821"/>
    </location>
</feature>
<sequence length="1269" mass="128420">MGTHRRGRGPTRGGGARRGAGRQDRGRGSHSRGGRGGRGRRGGRGGGPAAADAAAAEEEQEEEEEEEEEDATEDDVGEPQAQRGRGNGRGGGRRPRFKYTREMRGDLGDRYQEDAHRGRTTGQYRTQMNKFREFLGQLQEDIGKLAEDLVGSELAEVGGQWLQWITERKGGRVVHASILRGANAVECPIRALVEYLYTMYTLAGEEYPDPLKEEDWPAVAEVEKRKVTGCNARLSVPYHLQFLEFAARCAAQDALELANTCPNNLLVLCLQKNPMWQQVYSRYRHALANGLATKRLREMERVRPGPTDAKRLKRASKGGTSTGGTLDDGIDAGEQTERGDSAAAAAAGGPGTPTQGTIYGIFHPDRYLSGEDCIDYQGNFITRSKFEKLGGSLMAKWYRSIRVVTTDEPLGTWLTRRGLPVLKGTSRNRKQVMADMNTSTTSNDKDNGQVATRATGPKAGSGGGGGGGGRNKIAGSLSGTGNPDGGPGKRAAAAAAADGTSGGGRDAATAPVPAASGYGTGSGDDAVPATSQAGSGHGCVFNSRGGADKEATTAATKSGPTGGGGAAAAAPSLQLRLSLGTERPFADQPAAAVTAAAGGVACSGSLLPSATAAAVALSARAADPYMLPSGSPLGGSPSGRAACLPVLTAPNPGVDDARVPPYNAALRGPQRFSPSCSSQVSSDEPLQASFLSYATASEAAIAASVPANASVATGIDMCYQAAAPLPVRFSVPASGSGLSVELPPGVEVGGNGVGHDSGAADSMRSVMAAVAQPTLPPREAATFCFVSGNSLGRAPGQSILGSGGGGVSAPPAPPPGLHTSPEQADAAWLYWAWSGYGDLQEGSGQLRSAPVAAAPQPMVTVVRTAPDTASERLHIRNGAALGAGGGQLPCAQSCGGGSRSIDAAASLHMSTGAVNGAAGSSWPSLLPAPSLARSYGGGTDSCGYGGAGIAATTTTTNGGVSLVSYFGNGGRRSLTHFEHNTPQGAPSKWAAPLLGSSGPSEPSQPSNSRPLNRIEMVKQELLRGTRVGGGATASTGGEVLWNSGAPRGLQSTTLASLPQQPPPPPPSHQLPQPPLVQLRCGVSGSFEARVERLMRGGSSSSGGGCCSGSSMTLDCSGVRVAAAAAAGSAGGGGALLTTSCIGCSSSGGNGDGRVGVEPGADAGAAAALAGRMAHKHPTGCFGQPQQGGPNALQHLPAGGSQQALRLQDCEAAAGGTAALGWCGPLGPGPPHFPGNTAASSWGLCLGGVGCRLPGCWNWSTCRSGFEQKP</sequence>
<feature type="region of interest" description="Disordered" evidence="1">
    <location>
        <begin position="1028"/>
        <end position="1071"/>
    </location>
</feature>
<dbReference type="SUPFAM" id="SSF63763">
    <property type="entry name" value="SAND domain-like"/>
    <property type="match status" value="1"/>
</dbReference>
<dbReference type="EMBL" id="GL378352">
    <property type="protein sequence ID" value="EFJ46237.1"/>
    <property type="molecule type" value="Genomic_DNA"/>
</dbReference>
<feature type="compositionally biased region" description="Acidic residues" evidence="1">
    <location>
        <begin position="55"/>
        <end position="77"/>
    </location>
</feature>
<feature type="compositionally biased region" description="Basic and acidic residues" evidence="1">
    <location>
        <begin position="99"/>
        <end position="109"/>
    </location>
</feature>
<protein>
    <submittedName>
        <fullName evidence="2">RegA-like protein RlsG</fullName>
    </submittedName>
</protein>
<feature type="compositionally biased region" description="Pro residues" evidence="1">
    <location>
        <begin position="1059"/>
        <end position="1071"/>
    </location>
</feature>
<dbReference type="InterPro" id="IPR010919">
    <property type="entry name" value="SAND-like_dom_sf"/>
</dbReference>
<dbReference type="InParanoid" id="D8U1T5"/>
<dbReference type="GeneID" id="9627201"/>
<feature type="region of interest" description="Disordered" evidence="1">
    <location>
        <begin position="550"/>
        <end position="569"/>
    </location>
</feature>
<feature type="region of interest" description="Disordered" evidence="1">
    <location>
        <begin position="424"/>
        <end position="545"/>
    </location>
</feature>
<feature type="compositionally biased region" description="Basic residues" evidence="1">
    <location>
        <begin position="28"/>
        <end position="43"/>
    </location>
</feature>
<dbReference type="KEGG" id="vcn:VOLCADRAFT_93313"/>
<feature type="region of interest" description="Disordered" evidence="1">
    <location>
        <begin position="302"/>
        <end position="355"/>
    </location>
</feature>
<dbReference type="Proteomes" id="UP000001058">
    <property type="component" value="Unassembled WGS sequence"/>
</dbReference>
<accession>D8U1T5</accession>
<organism evidence="3">
    <name type="scientific">Volvox carteri f. nagariensis</name>
    <dbReference type="NCBI Taxonomy" id="3068"/>
    <lineage>
        <taxon>Eukaryota</taxon>
        <taxon>Viridiplantae</taxon>
        <taxon>Chlorophyta</taxon>
        <taxon>core chlorophytes</taxon>
        <taxon>Chlorophyceae</taxon>
        <taxon>CS clade</taxon>
        <taxon>Chlamydomonadales</taxon>
        <taxon>Volvocaceae</taxon>
        <taxon>Volvox</taxon>
    </lineage>
</organism>
<evidence type="ECO:0000256" key="1">
    <source>
        <dbReference type="SAM" id="MobiDB-lite"/>
    </source>
</evidence>
<evidence type="ECO:0000313" key="2">
    <source>
        <dbReference type="EMBL" id="EFJ46237.1"/>
    </source>
</evidence>
<feature type="region of interest" description="Disordered" evidence="1">
    <location>
        <begin position="975"/>
        <end position="1011"/>
    </location>
</feature>
<dbReference type="OrthoDB" id="553011at2759"/>
<gene>
    <name evidence="2" type="primary">rlsG</name>
    <name evidence="2" type="ORF">VOLCADRAFT_93313</name>
</gene>
<proteinExistence type="predicted"/>
<feature type="region of interest" description="Disordered" evidence="1">
    <location>
        <begin position="1"/>
        <end position="109"/>
    </location>
</feature>
<name>D8U1T5_VOLCA</name>
<dbReference type="AlphaFoldDB" id="D8U1T5"/>
<feature type="compositionally biased region" description="Low complexity" evidence="1">
    <location>
        <begin position="992"/>
        <end position="1008"/>
    </location>
</feature>
<dbReference type="Gene3D" id="3.10.390.10">
    <property type="entry name" value="SAND domain-like"/>
    <property type="match status" value="1"/>
</dbReference>
<feature type="compositionally biased region" description="Low complexity" evidence="1">
    <location>
        <begin position="489"/>
        <end position="499"/>
    </location>
</feature>
<dbReference type="RefSeq" id="XP_002952684.1">
    <property type="nucleotide sequence ID" value="XM_002952638.1"/>
</dbReference>
<reference evidence="2 3" key="1">
    <citation type="journal article" date="2010" name="Science">
        <title>Genomic analysis of organismal complexity in the multicellular green alga Volvox carteri.</title>
        <authorList>
            <person name="Prochnik S.E."/>
            <person name="Umen J."/>
            <person name="Nedelcu A.M."/>
            <person name="Hallmann A."/>
            <person name="Miller S.M."/>
            <person name="Nishii I."/>
            <person name="Ferris P."/>
            <person name="Kuo A."/>
            <person name="Mitros T."/>
            <person name="Fritz-Laylin L.K."/>
            <person name="Hellsten U."/>
            <person name="Chapman J."/>
            <person name="Simakov O."/>
            <person name="Rensing S.A."/>
            <person name="Terry A."/>
            <person name="Pangilinan J."/>
            <person name="Kapitonov V."/>
            <person name="Jurka J."/>
            <person name="Salamov A."/>
            <person name="Shapiro H."/>
            <person name="Schmutz J."/>
            <person name="Grimwood J."/>
            <person name="Lindquist E."/>
            <person name="Lucas S."/>
            <person name="Grigoriev I.V."/>
            <person name="Schmitt R."/>
            <person name="Kirk D."/>
            <person name="Rokhsar D.S."/>
        </authorList>
    </citation>
    <scope>NUCLEOTIDE SEQUENCE [LARGE SCALE GENOMIC DNA]</scope>
    <source>
        <strain evidence="3">f. Nagariensis / Eve</strain>
    </source>
</reference>
<feature type="compositionally biased region" description="Gly residues" evidence="1">
    <location>
        <begin position="459"/>
        <end position="470"/>
    </location>
</feature>
<keyword evidence="3" id="KW-1185">Reference proteome</keyword>
<evidence type="ECO:0000313" key="3">
    <source>
        <dbReference type="Proteomes" id="UP000001058"/>
    </source>
</evidence>